<evidence type="ECO:0000256" key="4">
    <source>
        <dbReference type="ARBA" id="ARBA00022989"/>
    </source>
</evidence>
<gene>
    <name evidence="8" type="ORF">HY618_05305</name>
</gene>
<comment type="caution">
    <text evidence="8">The sequence shown here is derived from an EMBL/GenBank/DDBJ whole genome shotgun (WGS) entry which is preliminary data.</text>
</comment>
<feature type="transmembrane region" description="Helical" evidence="6">
    <location>
        <begin position="281"/>
        <end position="300"/>
    </location>
</feature>
<feature type="transmembrane region" description="Helical" evidence="6">
    <location>
        <begin position="39"/>
        <end position="59"/>
    </location>
</feature>
<dbReference type="InterPro" id="IPR050638">
    <property type="entry name" value="AA-Vitamin_Transporters"/>
</dbReference>
<feature type="transmembrane region" description="Helical" evidence="6">
    <location>
        <begin position="194"/>
        <end position="215"/>
    </location>
</feature>
<dbReference type="InterPro" id="IPR037185">
    <property type="entry name" value="EmrE-like"/>
</dbReference>
<protein>
    <submittedName>
        <fullName evidence="8">DMT family transporter</fullName>
    </submittedName>
</protein>
<dbReference type="Proteomes" id="UP000752292">
    <property type="component" value="Unassembled WGS sequence"/>
</dbReference>
<evidence type="ECO:0000256" key="6">
    <source>
        <dbReference type="SAM" id="Phobius"/>
    </source>
</evidence>
<name>A0A933EAB2_UNCTE</name>
<proteinExistence type="inferred from homology"/>
<comment type="subcellular location">
    <subcellularLocation>
        <location evidence="1">Membrane</location>
        <topology evidence="1">Multi-pass membrane protein</topology>
    </subcellularLocation>
</comment>
<dbReference type="Pfam" id="PF00892">
    <property type="entry name" value="EamA"/>
    <property type="match status" value="2"/>
</dbReference>
<evidence type="ECO:0000259" key="7">
    <source>
        <dbReference type="Pfam" id="PF00892"/>
    </source>
</evidence>
<feature type="transmembrane region" description="Helical" evidence="6">
    <location>
        <begin position="227"/>
        <end position="246"/>
    </location>
</feature>
<keyword evidence="3 6" id="KW-0812">Transmembrane</keyword>
<feature type="transmembrane region" description="Helical" evidence="6">
    <location>
        <begin position="6"/>
        <end position="27"/>
    </location>
</feature>
<feature type="domain" description="EamA" evidence="7">
    <location>
        <begin position="8"/>
        <end position="144"/>
    </location>
</feature>
<feature type="transmembrane region" description="Helical" evidence="6">
    <location>
        <begin position="252"/>
        <end position="274"/>
    </location>
</feature>
<evidence type="ECO:0000256" key="2">
    <source>
        <dbReference type="ARBA" id="ARBA00007362"/>
    </source>
</evidence>
<organism evidence="8 9">
    <name type="scientific">Tectimicrobiota bacterium</name>
    <dbReference type="NCBI Taxonomy" id="2528274"/>
    <lineage>
        <taxon>Bacteria</taxon>
        <taxon>Pseudomonadati</taxon>
        <taxon>Nitrospinota/Tectimicrobiota group</taxon>
        <taxon>Candidatus Tectimicrobiota</taxon>
    </lineage>
</organism>
<evidence type="ECO:0000313" key="8">
    <source>
        <dbReference type="EMBL" id="MBI4251859.1"/>
    </source>
</evidence>
<dbReference type="InterPro" id="IPR000620">
    <property type="entry name" value="EamA_dom"/>
</dbReference>
<dbReference type="SUPFAM" id="SSF103481">
    <property type="entry name" value="Multidrug resistance efflux transporter EmrE"/>
    <property type="match status" value="2"/>
</dbReference>
<dbReference type="GO" id="GO:0016020">
    <property type="term" value="C:membrane"/>
    <property type="evidence" value="ECO:0007669"/>
    <property type="project" value="UniProtKB-SubCell"/>
</dbReference>
<dbReference type="EMBL" id="JACQRX010000228">
    <property type="protein sequence ID" value="MBI4251859.1"/>
    <property type="molecule type" value="Genomic_DNA"/>
</dbReference>
<dbReference type="PANTHER" id="PTHR32322">
    <property type="entry name" value="INNER MEMBRANE TRANSPORTER"/>
    <property type="match status" value="1"/>
</dbReference>
<feature type="transmembrane region" description="Helical" evidence="6">
    <location>
        <begin position="165"/>
        <end position="182"/>
    </location>
</feature>
<sequence>MNLSDHALGLIFATIAALAWSAFSFLVKMALRDAPVLRVTACLTTLNALLVTLFALSAIPHASFVPRSEKTFVWVLLAGIFHIGISRSFFYVAIHRLGPNRSVPVAMSYPFVTALFAWPLLGEPLTLRILLGLAVLLLGISFIVRSAPARSEGPPPSPGWRTLGWIAAGVTSILWGISAIFFKRASLDIHPVAVASFALMAGAVVAWMIAFGEAVRSGLPPIPRRAWPWLLAASLFQATAVPAYNYALKHTLAVNVTAIVSAQPLIAIVIGWLFLREAENITARLCAGALLTVAGTLIVVL</sequence>
<keyword evidence="4 6" id="KW-1133">Transmembrane helix</keyword>
<feature type="transmembrane region" description="Helical" evidence="6">
    <location>
        <begin position="102"/>
        <end position="121"/>
    </location>
</feature>
<evidence type="ECO:0000256" key="5">
    <source>
        <dbReference type="ARBA" id="ARBA00023136"/>
    </source>
</evidence>
<feature type="domain" description="EamA" evidence="7">
    <location>
        <begin position="164"/>
        <end position="300"/>
    </location>
</feature>
<comment type="similarity">
    <text evidence="2">Belongs to the EamA transporter family.</text>
</comment>
<dbReference type="Gene3D" id="1.10.3730.20">
    <property type="match status" value="1"/>
</dbReference>
<evidence type="ECO:0000256" key="3">
    <source>
        <dbReference type="ARBA" id="ARBA00022692"/>
    </source>
</evidence>
<reference evidence="8" key="1">
    <citation type="submission" date="2020-07" db="EMBL/GenBank/DDBJ databases">
        <title>Huge and variable diversity of episymbiotic CPR bacteria and DPANN archaea in groundwater ecosystems.</title>
        <authorList>
            <person name="He C.Y."/>
            <person name="Keren R."/>
            <person name="Whittaker M."/>
            <person name="Farag I.F."/>
            <person name="Doudna J."/>
            <person name="Cate J.H.D."/>
            <person name="Banfield J.F."/>
        </authorList>
    </citation>
    <scope>NUCLEOTIDE SEQUENCE</scope>
    <source>
        <strain evidence="8">NC_groundwater_1370_Ag_S-0.2um_69_93</strain>
    </source>
</reference>
<keyword evidence="5 6" id="KW-0472">Membrane</keyword>
<accession>A0A933EAB2</accession>
<evidence type="ECO:0000313" key="9">
    <source>
        <dbReference type="Proteomes" id="UP000752292"/>
    </source>
</evidence>
<feature type="transmembrane region" description="Helical" evidence="6">
    <location>
        <begin position="127"/>
        <end position="144"/>
    </location>
</feature>
<feature type="transmembrane region" description="Helical" evidence="6">
    <location>
        <begin position="71"/>
        <end position="90"/>
    </location>
</feature>
<evidence type="ECO:0000256" key="1">
    <source>
        <dbReference type="ARBA" id="ARBA00004141"/>
    </source>
</evidence>
<dbReference type="AlphaFoldDB" id="A0A933EAB2"/>
<dbReference type="PANTHER" id="PTHR32322:SF2">
    <property type="entry name" value="EAMA DOMAIN-CONTAINING PROTEIN"/>
    <property type="match status" value="1"/>
</dbReference>